<evidence type="ECO:0000256" key="1">
    <source>
        <dbReference type="SAM" id="MobiDB-lite"/>
    </source>
</evidence>
<evidence type="ECO:0000313" key="4">
    <source>
        <dbReference type="Proteomes" id="UP000305948"/>
    </source>
</evidence>
<sequence length="230" mass="25918">MGGGRWVHTGSVRSHRLVQFPWLMLVRTSDEPRKARTPLRKKTQPSSSGAAELSISIAAKIPRNAAKTISRITIDSTAEDPLSIASPVLPQIAIRTPRTPKQPRMTKKAQAEAEQAKRAAYAEQLFAELNHTVFKDGLRADTKLVWNTRLLTTAGKARWHKSSDGTRTSSIELATKILDCEERIRHTLSHEMCHLACWIIDNDKAEGHGPVWNKWAWKVMRYRPDIEISV</sequence>
<dbReference type="EMBL" id="ML213503">
    <property type="protein sequence ID" value="TFK57680.1"/>
    <property type="molecule type" value="Genomic_DNA"/>
</dbReference>
<name>A0A5C3NKC8_9AGAM</name>
<reference evidence="3 4" key="1">
    <citation type="journal article" date="2019" name="Nat. Ecol. Evol.">
        <title>Megaphylogeny resolves global patterns of mushroom evolution.</title>
        <authorList>
            <person name="Varga T."/>
            <person name="Krizsan K."/>
            <person name="Foldi C."/>
            <person name="Dima B."/>
            <person name="Sanchez-Garcia M."/>
            <person name="Sanchez-Ramirez S."/>
            <person name="Szollosi G.J."/>
            <person name="Szarkandi J.G."/>
            <person name="Papp V."/>
            <person name="Albert L."/>
            <person name="Andreopoulos W."/>
            <person name="Angelini C."/>
            <person name="Antonin V."/>
            <person name="Barry K.W."/>
            <person name="Bougher N.L."/>
            <person name="Buchanan P."/>
            <person name="Buyck B."/>
            <person name="Bense V."/>
            <person name="Catcheside P."/>
            <person name="Chovatia M."/>
            <person name="Cooper J."/>
            <person name="Damon W."/>
            <person name="Desjardin D."/>
            <person name="Finy P."/>
            <person name="Geml J."/>
            <person name="Haridas S."/>
            <person name="Hughes K."/>
            <person name="Justo A."/>
            <person name="Karasinski D."/>
            <person name="Kautmanova I."/>
            <person name="Kiss B."/>
            <person name="Kocsube S."/>
            <person name="Kotiranta H."/>
            <person name="LaButti K.M."/>
            <person name="Lechner B.E."/>
            <person name="Liimatainen K."/>
            <person name="Lipzen A."/>
            <person name="Lukacs Z."/>
            <person name="Mihaltcheva S."/>
            <person name="Morgado L.N."/>
            <person name="Niskanen T."/>
            <person name="Noordeloos M.E."/>
            <person name="Ohm R.A."/>
            <person name="Ortiz-Santana B."/>
            <person name="Ovrebo C."/>
            <person name="Racz N."/>
            <person name="Riley R."/>
            <person name="Savchenko A."/>
            <person name="Shiryaev A."/>
            <person name="Soop K."/>
            <person name="Spirin V."/>
            <person name="Szebenyi C."/>
            <person name="Tomsovsky M."/>
            <person name="Tulloss R.E."/>
            <person name="Uehling J."/>
            <person name="Grigoriev I.V."/>
            <person name="Vagvolgyi C."/>
            <person name="Papp T."/>
            <person name="Martin F.M."/>
            <person name="Miettinen O."/>
            <person name="Hibbett D.S."/>
            <person name="Nagy L.G."/>
        </authorList>
    </citation>
    <scope>NUCLEOTIDE SEQUENCE [LARGE SCALE GENOMIC DNA]</scope>
    <source>
        <strain evidence="3 4">OMC1185</strain>
    </source>
</reference>
<dbReference type="GO" id="GO:0005634">
    <property type="term" value="C:nucleus"/>
    <property type="evidence" value="ECO:0007669"/>
    <property type="project" value="TreeGrafter"/>
</dbReference>
<dbReference type="SMART" id="SM00731">
    <property type="entry name" value="SprT"/>
    <property type="match status" value="1"/>
</dbReference>
<dbReference type="PANTHER" id="PTHR23099">
    <property type="entry name" value="TRANSCRIPTIONAL REGULATOR"/>
    <property type="match status" value="1"/>
</dbReference>
<keyword evidence="4" id="KW-1185">Reference proteome</keyword>
<dbReference type="OrthoDB" id="20772at2759"/>
<dbReference type="Proteomes" id="UP000305948">
    <property type="component" value="Unassembled WGS sequence"/>
</dbReference>
<dbReference type="STRING" id="5364.A0A5C3NKC8"/>
<protein>
    <recommendedName>
        <fullName evidence="2">SprT-like domain-containing protein</fullName>
    </recommendedName>
</protein>
<evidence type="ECO:0000259" key="2">
    <source>
        <dbReference type="SMART" id="SM00731"/>
    </source>
</evidence>
<gene>
    <name evidence="3" type="ORF">OE88DRAFT_161860</name>
</gene>
<dbReference type="AlphaFoldDB" id="A0A5C3NKC8"/>
<feature type="region of interest" description="Disordered" evidence="1">
    <location>
        <begin position="31"/>
        <end position="51"/>
    </location>
</feature>
<accession>A0A5C3NKC8</accession>
<dbReference type="GO" id="GO:0006950">
    <property type="term" value="P:response to stress"/>
    <property type="evidence" value="ECO:0007669"/>
    <property type="project" value="UniProtKB-ARBA"/>
</dbReference>
<dbReference type="Pfam" id="PF10263">
    <property type="entry name" value="SprT-like"/>
    <property type="match status" value="1"/>
</dbReference>
<organism evidence="3 4">
    <name type="scientific">Heliocybe sulcata</name>
    <dbReference type="NCBI Taxonomy" id="5364"/>
    <lineage>
        <taxon>Eukaryota</taxon>
        <taxon>Fungi</taxon>
        <taxon>Dikarya</taxon>
        <taxon>Basidiomycota</taxon>
        <taxon>Agaricomycotina</taxon>
        <taxon>Agaricomycetes</taxon>
        <taxon>Gloeophyllales</taxon>
        <taxon>Gloeophyllaceae</taxon>
        <taxon>Heliocybe</taxon>
    </lineage>
</organism>
<evidence type="ECO:0000313" key="3">
    <source>
        <dbReference type="EMBL" id="TFK57680.1"/>
    </source>
</evidence>
<proteinExistence type="predicted"/>
<feature type="domain" description="SprT-like" evidence="2">
    <location>
        <begin position="123"/>
        <end position="228"/>
    </location>
</feature>
<dbReference type="InterPro" id="IPR006640">
    <property type="entry name" value="SprT-like_domain"/>
</dbReference>
<dbReference type="PANTHER" id="PTHR23099:SF0">
    <property type="entry name" value="GERM CELL NUCLEAR ACIDIC PROTEIN"/>
    <property type="match status" value="1"/>
</dbReference>